<evidence type="ECO:0000259" key="3">
    <source>
        <dbReference type="PROSITE" id="PS51201"/>
    </source>
</evidence>
<dbReference type="RefSeq" id="WP_055422711.1">
    <property type="nucleotide sequence ID" value="NZ_CYHH01000001.1"/>
</dbReference>
<dbReference type="SUPFAM" id="SSF81324">
    <property type="entry name" value="Voltage-gated potassium channels"/>
    <property type="match status" value="1"/>
</dbReference>
<dbReference type="PANTHER" id="PTHR43833">
    <property type="entry name" value="POTASSIUM CHANNEL PROTEIN 2-RELATED-RELATED"/>
    <property type="match status" value="1"/>
</dbReference>
<gene>
    <name evidence="5" type="ORF">Ga0061068_101352</name>
</gene>
<evidence type="ECO:0000256" key="2">
    <source>
        <dbReference type="SAM" id="Phobius"/>
    </source>
</evidence>
<dbReference type="GO" id="GO:0005886">
    <property type="term" value="C:plasma membrane"/>
    <property type="evidence" value="ECO:0007669"/>
    <property type="project" value="UniProtKB-SubCell"/>
</dbReference>
<dbReference type="Pfam" id="PF02080">
    <property type="entry name" value="TrkA_C"/>
    <property type="match status" value="1"/>
</dbReference>
<evidence type="ECO:0000256" key="1">
    <source>
        <dbReference type="ARBA" id="ARBA00004651"/>
    </source>
</evidence>
<dbReference type="SUPFAM" id="SSF51735">
    <property type="entry name" value="NAD(P)-binding Rossmann-fold domains"/>
    <property type="match status" value="2"/>
</dbReference>
<dbReference type="Pfam" id="PF07885">
    <property type="entry name" value="Ion_trans_2"/>
    <property type="match status" value="1"/>
</dbReference>
<keyword evidence="2" id="KW-0472">Membrane</keyword>
<name>A0A0K6IQL7_9PROT</name>
<keyword evidence="2" id="KW-0812">Transmembrane</keyword>
<comment type="subcellular location">
    <subcellularLocation>
        <location evidence="1">Cell membrane</location>
        <topology evidence="1">Multi-pass membrane protein</topology>
    </subcellularLocation>
</comment>
<reference evidence="6" key="1">
    <citation type="submission" date="2015-08" db="EMBL/GenBank/DDBJ databases">
        <authorList>
            <person name="Babu N.S."/>
            <person name="Beckwith C.J."/>
            <person name="Beseler K.G."/>
            <person name="Brison A."/>
            <person name="Carone J.V."/>
            <person name="Caskin T.P."/>
            <person name="Diamond M."/>
            <person name="Durham M.E."/>
            <person name="Foxe J.M."/>
            <person name="Go M."/>
            <person name="Henderson B.A."/>
            <person name="Jones I.B."/>
            <person name="McGettigan J.A."/>
            <person name="Micheletti S.J."/>
            <person name="Nasrallah M.E."/>
            <person name="Ortiz D."/>
            <person name="Piller C.R."/>
            <person name="Privatt S.R."/>
            <person name="Schneider S.L."/>
            <person name="Sharp S."/>
            <person name="Smith T.C."/>
            <person name="Stanton J.D."/>
            <person name="Ullery H.E."/>
            <person name="Wilson R.J."/>
            <person name="Serrano M.G."/>
            <person name="Buck G."/>
            <person name="Lee V."/>
            <person name="Wang Y."/>
            <person name="Carvalho R."/>
            <person name="Voegtly L."/>
            <person name="Shi R."/>
            <person name="Duckworth R."/>
            <person name="Johnson A."/>
            <person name="Loviza R."/>
            <person name="Walstead R."/>
            <person name="Shah Z."/>
            <person name="Kiflezghi M."/>
            <person name="Wade K."/>
            <person name="Ball S.L."/>
            <person name="Bradley K.W."/>
            <person name="Asai D.J."/>
            <person name="Bowman C.A."/>
            <person name="Russell D.A."/>
            <person name="Pope W.H."/>
            <person name="Jacobs-Sera D."/>
            <person name="Hendrix R.W."/>
            <person name="Hatfull G.F."/>
        </authorList>
    </citation>
    <scope>NUCLEOTIDE SEQUENCE [LARGE SCALE GENOMIC DNA]</scope>
    <source>
        <strain evidence="6">JCM 19170</strain>
    </source>
</reference>
<dbReference type="GO" id="GO:0008324">
    <property type="term" value="F:monoatomic cation transmembrane transporter activity"/>
    <property type="evidence" value="ECO:0007669"/>
    <property type="project" value="InterPro"/>
</dbReference>
<dbReference type="AlphaFoldDB" id="A0A0K6IQL7"/>
<dbReference type="GO" id="GO:0006813">
    <property type="term" value="P:potassium ion transport"/>
    <property type="evidence" value="ECO:0007669"/>
    <property type="project" value="InterPro"/>
</dbReference>
<evidence type="ECO:0000313" key="6">
    <source>
        <dbReference type="Proteomes" id="UP000182108"/>
    </source>
</evidence>
<dbReference type="OrthoDB" id="9781411at2"/>
<dbReference type="Gene3D" id="3.40.50.720">
    <property type="entry name" value="NAD(P)-binding Rossmann-like Domain"/>
    <property type="match status" value="2"/>
</dbReference>
<feature type="transmembrane region" description="Helical" evidence="2">
    <location>
        <begin position="53"/>
        <end position="73"/>
    </location>
</feature>
<protein>
    <submittedName>
        <fullName evidence="5">Trk K+ transport system, NAD-binding component</fullName>
    </submittedName>
</protein>
<keyword evidence="2" id="KW-1133">Transmembrane helix</keyword>
<feature type="transmembrane region" description="Helical" evidence="2">
    <location>
        <begin position="20"/>
        <end position="41"/>
    </location>
</feature>
<keyword evidence="6" id="KW-1185">Reference proteome</keyword>
<evidence type="ECO:0000313" key="5">
    <source>
        <dbReference type="EMBL" id="CUB05410.1"/>
    </source>
</evidence>
<dbReference type="InterPro" id="IPR036721">
    <property type="entry name" value="RCK_C_sf"/>
</dbReference>
<dbReference type="PANTHER" id="PTHR43833:SF9">
    <property type="entry name" value="POTASSIUM CHANNEL PROTEIN YUGO-RELATED"/>
    <property type="match status" value="1"/>
</dbReference>
<dbReference type="SUPFAM" id="SSF116726">
    <property type="entry name" value="TrkA C-terminal domain-like"/>
    <property type="match status" value="1"/>
</dbReference>
<dbReference type="InterPro" id="IPR006037">
    <property type="entry name" value="RCK_C"/>
</dbReference>
<dbReference type="PROSITE" id="PS51201">
    <property type="entry name" value="RCK_N"/>
    <property type="match status" value="2"/>
</dbReference>
<organism evidence="5 6">
    <name type="scientific">Tepidiphilus thermophilus</name>
    <dbReference type="NCBI Taxonomy" id="876478"/>
    <lineage>
        <taxon>Bacteria</taxon>
        <taxon>Pseudomonadati</taxon>
        <taxon>Pseudomonadota</taxon>
        <taxon>Hydrogenophilia</taxon>
        <taxon>Hydrogenophilales</taxon>
        <taxon>Hydrogenophilaceae</taxon>
        <taxon>Tepidiphilus</taxon>
    </lineage>
</organism>
<dbReference type="Gene3D" id="3.30.70.1450">
    <property type="entry name" value="Regulator of K+ conductance, C-terminal domain"/>
    <property type="match status" value="1"/>
</dbReference>
<dbReference type="Proteomes" id="UP000182108">
    <property type="component" value="Unassembled WGS sequence"/>
</dbReference>
<dbReference type="InterPro" id="IPR013099">
    <property type="entry name" value="K_chnl_dom"/>
</dbReference>
<dbReference type="InterPro" id="IPR036291">
    <property type="entry name" value="NAD(P)-bd_dom_sf"/>
</dbReference>
<evidence type="ECO:0000259" key="4">
    <source>
        <dbReference type="PROSITE" id="PS51202"/>
    </source>
</evidence>
<feature type="domain" description="RCK C-terminal" evidence="4">
    <location>
        <begin position="493"/>
        <end position="546"/>
    </location>
</feature>
<accession>A0A0K6IQL7</accession>
<feature type="domain" description="RCK N-terminal" evidence="3">
    <location>
        <begin position="132"/>
        <end position="254"/>
    </location>
</feature>
<dbReference type="InterPro" id="IPR003148">
    <property type="entry name" value="RCK_N"/>
</dbReference>
<dbReference type="Pfam" id="PF02254">
    <property type="entry name" value="TrkA_N"/>
    <property type="match status" value="2"/>
</dbReference>
<dbReference type="PROSITE" id="PS51202">
    <property type="entry name" value="RCK_C"/>
    <property type="match status" value="1"/>
</dbReference>
<proteinExistence type="predicted"/>
<feature type="domain" description="RCK N-terminal" evidence="3">
    <location>
        <begin position="296"/>
        <end position="410"/>
    </location>
</feature>
<dbReference type="Gene3D" id="1.10.287.70">
    <property type="match status" value="1"/>
</dbReference>
<feature type="transmembrane region" description="Helical" evidence="2">
    <location>
        <begin position="85"/>
        <end position="102"/>
    </location>
</feature>
<dbReference type="InterPro" id="IPR050721">
    <property type="entry name" value="Trk_Ktr_HKT_K-transport"/>
</dbReference>
<sequence length="575" mass="63311">MNVEGLDRNFSVILLVLRRLRGPLILMVTLFTLSVLGMALAPGPPDAEGRPTHLSLFHAFYFVSYTATTIGFGEVPEAFSDAQRLWAIVVIYLSVLAWAYLLKQAVTLMQDEALRRAVAALGFARRVRRLHHPFVLIAGFGETGAQLALALDREGIATVALDLDPKKIERAEMMEFVHPPVTLAADASDPNVLLAAGLRQPRCAAVAAMTDDDAANLAVTVTQGLLAPRLPTVCRAEHDATVANMAEFATTAIIDPFHVFQNDLALALEHPAAWRVRQILLDMPMDEIRTDRPPPRGRWIICGAGRLGLAAEAALRGSELELVVIDRAATDGGKHSEWITGDATQAEVLRRAGIEKAVGIVAATSNDIDNISILVAARRLNPSLYTIVRQNRRRNEALFAAFHYDLRVVPRHLVAAEALAWLRLPEIPAFLAWLANAPQELAHDLQETLLRLRRHGPLRNLKIAILPQTAPALWHALADDSGVTLERLLRSPSLRPEPLALRVLALEREGHWQPLPEPSTLLRRGDVLLVSGTAAALADLKEICGYEPTLYYVLEGRERPQTWLGRWWAKRAPEG</sequence>
<dbReference type="EMBL" id="CYHH01000001">
    <property type="protein sequence ID" value="CUB05410.1"/>
    <property type="molecule type" value="Genomic_DNA"/>
</dbReference>